<dbReference type="InterPro" id="IPR029052">
    <property type="entry name" value="Metallo-depent_PP-like"/>
</dbReference>
<dbReference type="InterPro" id="IPR036907">
    <property type="entry name" value="5'-Nucleotdase_C_sf"/>
</dbReference>
<evidence type="ECO:0000259" key="8">
    <source>
        <dbReference type="Pfam" id="PF00149"/>
    </source>
</evidence>
<evidence type="ECO:0000256" key="3">
    <source>
        <dbReference type="ARBA" id="ARBA00022729"/>
    </source>
</evidence>
<dbReference type="GO" id="GO:0016787">
    <property type="term" value="F:hydrolase activity"/>
    <property type="evidence" value="ECO:0007669"/>
    <property type="project" value="UniProtKB-KW"/>
</dbReference>
<dbReference type="GO" id="GO:0009166">
    <property type="term" value="P:nucleotide catabolic process"/>
    <property type="evidence" value="ECO:0007669"/>
    <property type="project" value="InterPro"/>
</dbReference>
<feature type="region of interest" description="Disordered" evidence="7">
    <location>
        <begin position="543"/>
        <end position="576"/>
    </location>
</feature>
<keyword evidence="11" id="KW-1185">Reference proteome</keyword>
<evidence type="ECO:0000256" key="6">
    <source>
        <dbReference type="RuleBase" id="RU362119"/>
    </source>
</evidence>
<keyword evidence="4 6" id="KW-0547">Nucleotide-binding</keyword>
<dbReference type="PANTHER" id="PTHR11575">
    <property type="entry name" value="5'-NUCLEOTIDASE-RELATED"/>
    <property type="match status" value="1"/>
</dbReference>
<dbReference type="Pfam" id="PF00149">
    <property type="entry name" value="Metallophos"/>
    <property type="match status" value="1"/>
</dbReference>
<evidence type="ECO:0000256" key="2">
    <source>
        <dbReference type="ARBA" id="ARBA00022723"/>
    </source>
</evidence>
<evidence type="ECO:0000259" key="9">
    <source>
        <dbReference type="Pfam" id="PF02872"/>
    </source>
</evidence>
<dbReference type="FunFam" id="3.60.21.10:FF:000020">
    <property type="entry name" value="NT5E isoform 4"/>
    <property type="match status" value="1"/>
</dbReference>
<evidence type="ECO:0000256" key="1">
    <source>
        <dbReference type="ARBA" id="ARBA00006654"/>
    </source>
</evidence>
<dbReference type="AlphaFoldDB" id="A0AAJ0CHG0"/>
<dbReference type="InterPro" id="IPR008334">
    <property type="entry name" value="5'-Nucleotdase_C"/>
</dbReference>
<dbReference type="Pfam" id="PF02872">
    <property type="entry name" value="5_nucleotid_C"/>
    <property type="match status" value="1"/>
</dbReference>
<evidence type="ECO:0008006" key="12">
    <source>
        <dbReference type="Google" id="ProtNLM"/>
    </source>
</evidence>
<dbReference type="SUPFAM" id="SSF55816">
    <property type="entry name" value="5'-nucleotidase (syn. UDP-sugar hydrolase), C-terminal domain"/>
    <property type="match status" value="1"/>
</dbReference>
<dbReference type="Proteomes" id="UP001251528">
    <property type="component" value="Unassembled WGS sequence"/>
</dbReference>
<sequence length="731" mass="80514">MAAIVAALSDMASVSDLLFSDRLAKRGVDSKGNYKMSFFHVNDVHAHLDQFTKHGTDVIYPAQDGYGGYARIKTKVNELRRQNPDSLFLNAGDEFQGTLFFSLFGSEKIAETLNDLRFDAMTLGNHEWDLGDEALGKFLKKLNFPVVSCNVRSSYPDIKETLKPYEIFPAYEVAVIGVTTETTATTSRVGRGTKFLDPVPQVQKTVDEIRQRHPIIKRIVVLSHLGFDIDKKLAAETEGLSLIIGGHTNTLLGNMENAEGTYPTIEKNLRGHEVFIVTAYRWGEYLGRIDVTFDPEGRPLAYHGSPEHMDKTVEQEKTLQDRITSWRYAFSQYMAQVGETTTLLDGEDCWQRDCLLGQVLTDAMLNYRPDNIAEAQARRPDFALINSGIIRASMAPGIITKGDLKTCFPFDTTIVQVTYTGAELRSIIEGCLCKVNQFNQKPVTSWFQVSDGVTIKYDASKPAGSRVAEIRIQGRLLEEERDYRMVTAEYLLDGGDNMMPRGRDVQVMASVDKALVSYLDKVRPLKVDLKERVVLVEQVAQPPVQADEENQREKDKAEKDKAQKAQAAKQKAVQSVEKLKNDSGSRSWIGNVLGGIAVGIGALGGAAFGASFATTAGSAASQGIAAAGASVTLRAAAKSVSITLPEIVQVVSEFNPDMAMEIMLDAAPRPPVSLGPSVSRKILEAPASIHPRTSLSDKDWVSRAVSPTFERAFREACRISIQSARHAMIIY</sequence>
<dbReference type="GO" id="GO:0000166">
    <property type="term" value="F:nucleotide binding"/>
    <property type="evidence" value="ECO:0007669"/>
    <property type="project" value="UniProtKB-KW"/>
</dbReference>
<protein>
    <recommendedName>
        <fullName evidence="12">5'-nucleotidase</fullName>
    </recommendedName>
</protein>
<feature type="domain" description="5'-Nucleotidase C-terminal" evidence="9">
    <location>
        <begin position="337"/>
        <end position="498"/>
    </location>
</feature>
<dbReference type="EMBL" id="JASWJB010000314">
    <property type="protein sequence ID" value="KAK2591709.1"/>
    <property type="molecule type" value="Genomic_DNA"/>
</dbReference>
<comment type="caution">
    <text evidence="10">The sequence shown here is derived from an EMBL/GenBank/DDBJ whole genome shotgun (WGS) entry which is preliminary data.</text>
</comment>
<dbReference type="GO" id="GO:0046872">
    <property type="term" value="F:metal ion binding"/>
    <property type="evidence" value="ECO:0007669"/>
    <property type="project" value="UniProtKB-KW"/>
</dbReference>
<reference evidence="10" key="1">
    <citation type="submission" date="2023-06" db="EMBL/GenBank/DDBJ databases">
        <title>Conoideocrella luteorostrata (Hypocreales: Clavicipitaceae), a potential biocontrol fungus for elongate hemlock scale in United States Christmas tree production areas.</title>
        <authorList>
            <person name="Barrett H."/>
            <person name="Lovett B."/>
            <person name="Macias A.M."/>
            <person name="Stajich J.E."/>
            <person name="Kasson M.T."/>
        </authorList>
    </citation>
    <scope>NUCLEOTIDE SEQUENCE</scope>
    <source>
        <strain evidence="10">ARSEF 14590</strain>
    </source>
</reference>
<accession>A0AAJ0CHG0</accession>
<evidence type="ECO:0000256" key="4">
    <source>
        <dbReference type="ARBA" id="ARBA00022741"/>
    </source>
</evidence>
<keyword evidence="2" id="KW-0479">Metal-binding</keyword>
<feature type="compositionally biased region" description="Basic and acidic residues" evidence="7">
    <location>
        <begin position="549"/>
        <end position="563"/>
    </location>
</feature>
<dbReference type="PANTHER" id="PTHR11575:SF24">
    <property type="entry name" value="5'-NUCLEOTIDASE"/>
    <property type="match status" value="1"/>
</dbReference>
<evidence type="ECO:0000256" key="7">
    <source>
        <dbReference type="SAM" id="MobiDB-lite"/>
    </source>
</evidence>
<comment type="similarity">
    <text evidence="1 6">Belongs to the 5'-nucleotidase family.</text>
</comment>
<keyword evidence="3" id="KW-0732">Signal</keyword>
<gene>
    <name evidence="10" type="ORF">QQS21_010594</name>
</gene>
<proteinExistence type="inferred from homology"/>
<feature type="domain" description="Calcineurin-like phosphoesterase" evidence="8">
    <location>
        <begin position="36"/>
        <end position="248"/>
    </location>
</feature>
<dbReference type="Gene3D" id="3.60.21.10">
    <property type="match status" value="1"/>
</dbReference>
<dbReference type="SUPFAM" id="SSF56300">
    <property type="entry name" value="Metallo-dependent phosphatases"/>
    <property type="match status" value="1"/>
</dbReference>
<dbReference type="PRINTS" id="PR01607">
    <property type="entry name" value="APYRASEFAMLY"/>
</dbReference>
<name>A0AAJ0CHG0_9HYPO</name>
<dbReference type="CDD" id="cd07409">
    <property type="entry name" value="MPP_CD73_N"/>
    <property type="match status" value="1"/>
</dbReference>
<dbReference type="InterPro" id="IPR006179">
    <property type="entry name" value="5_nucleotidase/apyrase"/>
</dbReference>
<organism evidence="10 11">
    <name type="scientific">Conoideocrella luteorostrata</name>
    <dbReference type="NCBI Taxonomy" id="1105319"/>
    <lineage>
        <taxon>Eukaryota</taxon>
        <taxon>Fungi</taxon>
        <taxon>Dikarya</taxon>
        <taxon>Ascomycota</taxon>
        <taxon>Pezizomycotina</taxon>
        <taxon>Sordariomycetes</taxon>
        <taxon>Hypocreomycetidae</taxon>
        <taxon>Hypocreales</taxon>
        <taxon>Clavicipitaceae</taxon>
        <taxon>Conoideocrella</taxon>
    </lineage>
</organism>
<keyword evidence="5 6" id="KW-0378">Hydrolase</keyword>
<evidence type="ECO:0000313" key="11">
    <source>
        <dbReference type="Proteomes" id="UP001251528"/>
    </source>
</evidence>
<evidence type="ECO:0000313" key="10">
    <source>
        <dbReference type="EMBL" id="KAK2591709.1"/>
    </source>
</evidence>
<dbReference type="InterPro" id="IPR004843">
    <property type="entry name" value="Calcineurin-like_PHP"/>
</dbReference>
<dbReference type="Gene3D" id="3.90.780.10">
    <property type="entry name" value="5'-Nucleotidase, C-terminal domain"/>
    <property type="match status" value="1"/>
</dbReference>
<evidence type="ECO:0000256" key="5">
    <source>
        <dbReference type="ARBA" id="ARBA00022801"/>
    </source>
</evidence>